<evidence type="ECO:0000256" key="3">
    <source>
        <dbReference type="ARBA" id="ARBA00022763"/>
    </source>
</evidence>
<dbReference type="NCBIfam" id="TIGR01450">
    <property type="entry name" value="recC"/>
    <property type="match status" value="1"/>
</dbReference>
<comment type="similarity">
    <text evidence="10">Belongs to the RecC family.</text>
</comment>
<reference evidence="13 14" key="1">
    <citation type="submission" date="2020-08" db="EMBL/GenBank/DDBJ databases">
        <title>Genome sequence of Nocardioides mesophilus KACC 16243T.</title>
        <authorList>
            <person name="Hyun D.-W."/>
            <person name="Bae J.-W."/>
        </authorList>
    </citation>
    <scope>NUCLEOTIDE SEQUENCE [LARGE SCALE GENOMIC DNA]</scope>
    <source>
        <strain evidence="13 14">KACC 16243</strain>
    </source>
</reference>
<keyword evidence="7 10" id="KW-0067">ATP-binding</keyword>
<dbReference type="Pfam" id="PF17946">
    <property type="entry name" value="RecC_C"/>
    <property type="match status" value="1"/>
</dbReference>
<dbReference type="PANTHER" id="PTHR30591">
    <property type="entry name" value="RECBCD ENZYME SUBUNIT RECC"/>
    <property type="match status" value="1"/>
</dbReference>
<dbReference type="InterPro" id="IPR011335">
    <property type="entry name" value="Restrct_endonuc-II-like"/>
</dbReference>
<accession>A0A7G9RHR0</accession>
<evidence type="ECO:0000259" key="12">
    <source>
        <dbReference type="Pfam" id="PF17946"/>
    </source>
</evidence>
<keyword evidence="3 10" id="KW-0227">DNA damage</keyword>
<name>A0A7G9RHR0_9ACTN</name>
<organism evidence="13 14">
    <name type="scientific">Nocardioides mesophilus</name>
    <dbReference type="NCBI Taxonomy" id="433659"/>
    <lineage>
        <taxon>Bacteria</taxon>
        <taxon>Bacillati</taxon>
        <taxon>Actinomycetota</taxon>
        <taxon>Actinomycetes</taxon>
        <taxon>Propionibacteriales</taxon>
        <taxon>Nocardioidaceae</taxon>
        <taxon>Nocardioides</taxon>
    </lineage>
</organism>
<dbReference type="GO" id="GO:0000724">
    <property type="term" value="P:double-strand break repair via homologous recombination"/>
    <property type="evidence" value="ECO:0007669"/>
    <property type="project" value="UniProtKB-UniRule"/>
</dbReference>
<sequence>MTLRIHRAERTDLLADGLAELLASPLEDPFAEEVVVVPARGVERWITQRLSHRLGVGGRGGDGVCAGVRFLTPHSLVALLLGKERDDPWDPDRLVWPLLDVIDDSLDEPWCATLAAHLGHGVEGEEGALRRSRRYSVARRLAGLFAGYGVQRPVLVGDWRADRDTDGTGHVLDADLAWQPELWRRLVGRVPAPPPDVRHAETLSRLRAGGDGLDLPPRLSLFGHTRLPVTEVELLGALGALREVHLWLPQVSGRLWDELAEVSAAGPVPRVDDPSIRWVGHPLLGSLGRDARELQRTLAVAPASPVDPTDPTDPADPAGPKGRPLSGAPGGAPTTLLGWLQHDLRANAEPDAATRDARVLAVEDRSVQVHACHGTTRQVDVLREVLVGLLQDDPTLEPRDILVMCPDIEAYAPLIQAGFGLADLPGAQEGHPGHRLRLRLADRALSSTNPLLAVAARLAELAGGRVTATEVLDLASAEPVRRRFGFTDDDVSQLALWVEQAAIRWGLDAGHRAAYGLGLPDNTWQAGLDRLLLGVTMAGDEHRYVDSALPVDDVSSNDIDLVGRFTEYVERLRAFVQAATAAGTIGQWVGALSSGVEQLGAVAPRDAWQQAQFDRELARIHDSASSEHGAGTPLMLADVRHLLAHRLGGRPTRANFRTGTLTVCTMVPMRSVPHRVVCLLGLDDGVFPRSGSIDGDDALARHPMTGERDVRSEDRQLFLDALLAAEETLVVTYTGANEHTGAERPPSVPLGELLDALDRTAVVPGHAERPGAAGAGRVRDQVLVQHPLQPFDARNLVAGELVAHEPFSFDRSALAGAEAARRPRAPVTTLVTAPLPVRPVQDVSLADLQAFVVHPVRAFLRSRLDVTAPLEAEETRDAMPVSLDGLDKWKIGDRMLADLLGGADAVTTTRAERLRGELPPGRLGDRTVTEVDANLRPLVRAALSLRGPAPDGSGRPGQPSGLDLDIDLGGGRRLTGTVGSVFGNRLVHVSYSSLAAKHRLRSWVDLLALSVGHPDHSWTAHTLGRGKAATAQALAGPLDHRAEQWLRELVDLYDRGMREPLPLPVKTACAYAEEAVRSRRGGSSSPLWKARREWETDRYSATGIPGEDADPSHVQVFGEHAPLECLLTEPRADEQWNGEQHRLGQLALRLWGPLLDGAEKVSHL</sequence>
<gene>
    <name evidence="10 13" type="primary">recC</name>
    <name evidence="13" type="ORF">H9L09_17965</name>
</gene>
<dbReference type="Proteomes" id="UP000515947">
    <property type="component" value="Chromosome"/>
</dbReference>
<dbReference type="EMBL" id="CP060713">
    <property type="protein sequence ID" value="QNN55135.1"/>
    <property type="molecule type" value="Genomic_DNA"/>
</dbReference>
<evidence type="ECO:0000256" key="11">
    <source>
        <dbReference type="SAM" id="MobiDB-lite"/>
    </source>
</evidence>
<keyword evidence="4 10" id="KW-0378">Hydrolase</keyword>
<dbReference type="HAMAP" id="MF_01486">
    <property type="entry name" value="RecC"/>
    <property type="match status" value="1"/>
</dbReference>
<dbReference type="Gene3D" id="1.10.10.990">
    <property type="match status" value="1"/>
</dbReference>
<dbReference type="Gene3D" id="1.10.10.160">
    <property type="match status" value="1"/>
</dbReference>
<dbReference type="KEGG" id="nmes:H9L09_17965"/>
<evidence type="ECO:0000256" key="4">
    <source>
        <dbReference type="ARBA" id="ARBA00022801"/>
    </source>
</evidence>
<evidence type="ECO:0000256" key="7">
    <source>
        <dbReference type="ARBA" id="ARBA00022840"/>
    </source>
</evidence>
<evidence type="ECO:0000256" key="6">
    <source>
        <dbReference type="ARBA" id="ARBA00022839"/>
    </source>
</evidence>
<keyword evidence="5 10" id="KW-0347">Helicase</keyword>
<evidence type="ECO:0000256" key="1">
    <source>
        <dbReference type="ARBA" id="ARBA00022722"/>
    </source>
</evidence>
<keyword evidence="6 10" id="KW-0269">Exonuclease</keyword>
<dbReference type="PIRSF" id="PIRSF000980">
    <property type="entry name" value="RecC"/>
    <property type="match status" value="1"/>
</dbReference>
<evidence type="ECO:0000313" key="13">
    <source>
        <dbReference type="EMBL" id="QNN55135.1"/>
    </source>
</evidence>
<dbReference type="GO" id="GO:0003678">
    <property type="term" value="F:DNA helicase activity"/>
    <property type="evidence" value="ECO:0007669"/>
    <property type="project" value="UniProtKB-UniRule"/>
</dbReference>
<evidence type="ECO:0000256" key="5">
    <source>
        <dbReference type="ARBA" id="ARBA00022806"/>
    </source>
</evidence>
<evidence type="ECO:0000256" key="10">
    <source>
        <dbReference type="HAMAP-Rule" id="MF_01486"/>
    </source>
</evidence>
<evidence type="ECO:0000256" key="8">
    <source>
        <dbReference type="ARBA" id="ARBA00023125"/>
    </source>
</evidence>
<feature type="compositionally biased region" description="Low complexity" evidence="11">
    <location>
        <begin position="300"/>
        <end position="309"/>
    </location>
</feature>
<keyword evidence="9 10" id="KW-0234">DNA repair</keyword>
<dbReference type="Pfam" id="PF04257">
    <property type="entry name" value="Exonuc_V_gamma"/>
    <property type="match status" value="1"/>
</dbReference>
<dbReference type="Gene3D" id="3.40.50.10930">
    <property type="match status" value="1"/>
</dbReference>
<dbReference type="SUPFAM" id="SSF52540">
    <property type="entry name" value="P-loop containing nucleoside triphosphate hydrolases"/>
    <property type="match status" value="2"/>
</dbReference>
<dbReference type="GO" id="GO:0008854">
    <property type="term" value="F:exodeoxyribonuclease V activity"/>
    <property type="evidence" value="ECO:0007669"/>
    <property type="project" value="InterPro"/>
</dbReference>
<keyword evidence="8 10" id="KW-0238">DNA-binding</keyword>
<dbReference type="SUPFAM" id="SSF52980">
    <property type="entry name" value="Restriction endonuclease-like"/>
    <property type="match status" value="1"/>
</dbReference>
<dbReference type="InterPro" id="IPR041500">
    <property type="entry name" value="RecC_C"/>
</dbReference>
<keyword evidence="1 10" id="KW-0540">Nuclease</keyword>
<dbReference type="PANTHER" id="PTHR30591:SF1">
    <property type="entry name" value="RECBCD ENZYME SUBUNIT RECC"/>
    <property type="match status" value="1"/>
</dbReference>
<protein>
    <recommendedName>
        <fullName evidence="10">RecBCD enzyme subunit RecC</fullName>
    </recommendedName>
    <alternativeName>
        <fullName evidence="10">Exonuclease V subunit RecC</fullName>
        <shortName evidence="10">ExoV subunit RecC</shortName>
    </alternativeName>
    <alternativeName>
        <fullName evidence="10">Helicase/nuclease RecBCD subunit RecC</fullName>
    </alternativeName>
</protein>
<dbReference type="GO" id="GO:0003677">
    <property type="term" value="F:DNA binding"/>
    <property type="evidence" value="ECO:0007669"/>
    <property type="project" value="UniProtKB-UniRule"/>
</dbReference>
<comment type="function">
    <text evidence="10">A helicase/nuclease that prepares dsDNA breaks (DSB) for recombinational DNA repair. Binds to DSBs and unwinds DNA via a highly rapid and processive ATP-dependent bidirectional helicase activity. Unwinds dsDNA until it encounters a Chi (crossover hotspot instigator) sequence from the 3' direction. Cuts ssDNA a few nucleotides 3' to the Chi site. The properties and activities of the enzyme are changed at Chi. The Chi-altered holoenzyme produces a long 3'-ssDNA overhang and facilitates RecA-binding to the ssDNA for homologous DNA recombination and repair. Holoenzyme degrades any linearized DNA that is unable to undergo homologous recombination. In the holoenzyme this subunit recognizes the wild-type Chi sequence, and when added to isolated RecB increases its ATP-dependent helicase processivity.</text>
</comment>
<dbReference type="InterPro" id="IPR006697">
    <property type="entry name" value="RecC"/>
</dbReference>
<dbReference type="Gene3D" id="3.40.50.300">
    <property type="entry name" value="P-loop containing nucleotide triphosphate hydrolases"/>
    <property type="match status" value="2"/>
</dbReference>
<dbReference type="GO" id="GO:0005524">
    <property type="term" value="F:ATP binding"/>
    <property type="evidence" value="ECO:0007669"/>
    <property type="project" value="UniProtKB-UniRule"/>
</dbReference>
<comment type="subunit">
    <text evidence="10">Heterotrimer of RecB, RecC and RecD. All subunits contribute to DNA-binding.</text>
</comment>
<feature type="domain" description="RecC C-terminal" evidence="12">
    <location>
        <begin position="841"/>
        <end position="1074"/>
    </location>
</feature>
<feature type="region of interest" description="Disordered" evidence="11">
    <location>
        <begin position="945"/>
        <end position="966"/>
    </location>
</feature>
<dbReference type="GO" id="GO:0009338">
    <property type="term" value="C:exodeoxyribonuclease V complex"/>
    <property type="evidence" value="ECO:0007669"/>
    <property type="project" value="InterPro"/>
</dbReference>
<evidence type="ECO:0000256" key="9">
    <source>
        <dbReference type="ARBA" id="ARBA00023204"/>
    </source>
</evidence>
<dbReference type="InterPro" id="IPR013986">
    <property type="entry name" value="DExx_box_DNA_helicase_dom_sf"/>
</dbReference>
<dbReference type="InterPro" id="IPR027417">
    <property type="entry name" value="P-loop_NTPase"/>
</dbReference>
<evidence type="ECO:0000313" key="14">
    <source>
        <dbReference type="Proteomes" id="UP000515947"/>
    </source>
</evidence>
<keyword evidence="14" id="KW-1185">Reference proteome</keyword>
<evidence type="ECO:0000256" key="2">
    <source>
        <dbReference type="ARBA" id="ARBA00022741"/>
    </source>
</evidence>
<dbReference type="AlphaFoldDB" id="A0A7G9RHR0"/>
<proteinExistence type="inferred from homology"/>
<keyword evidence="2 10" id="KW-0547">Nucleotide-binding</keyword>
<feature type="region of interest" description="Disordered" evidence="11">
    <location>
        <begin position="300"/>
        <end position="332"/>
    </location>
</feature>
<comment type="miscellaneous">
    <text evidence="10">In the RecBCD complex, RecB has a slow 3'-5' helicase, an exonuclease activity and loads RecA onto ssDNA, RecD has a fast 5'-3' helicase activity, while RecC stimulates the ATPase and processivity of the RecB helicase and contributes to recognition of the Chi site.</text>
</comment>